<dbReference type="AlphaFoldDB" id="A0A1I1JU32"/>
<evidence type="ECO:0000256" key="1">
    <source>
        <dbReference type="SAM" id="SignalP"/>
    </source>
</evidence>
<accession>A0A1I1JU32</accession>
<proteinExistence type="predicted"/>
<organism evidence="2 3">
    <name type="scientific">Flexibacter flexilis DSM 6793</name>
    <dbReference type="NCBI Taxonomy" id="927664"/>
    <lineage>
        <taxon>Bacteria</taxon>
        <taxon>Pseudomonadati</taxon>
        <taxon>Bacteroidota</taxon>
        <taxon>Cytophagia</taxon>
        <taxon>Cytophagales</taxon>
        <taxon>Flexibacteraceae</taxon>
        <taxon>Flexibacter</taxon>
    </lineage>
</organism>
<dbReference type="RefSeq" id="WP_091512395.1">
    <property type="nucleotide sequence ID" value="NZ_FOLE01000006.1"/>
</dbReference>
<dbReference type="Gene3D" id="2.40.160.50">
    <property type="entry name" value="membrane protein fhac: a member of the omp85/tpsb transporter family"/>
    <property type="match status" value="1"/>
</dbReference>
<protein>
    <submittedName>
        <fullName evidence="2">Outer membrane translocation and assembly module TamA</fullName>
    </submittedName>
</protein>
<name>A0A1I1JU32_9BACT</name>
<evidence type="ECO:0000313" key="3">
    <source>
        <dbReference type="Proteomes" id="UP000199514"/>
    </source>
</evidence>
<sequence length="489" mass="55824">MKWRKVLLGLCLWSFSVANAQTLRLHIYQHKEWLEGLGYSAPLNVSVADWQKIQKQWITYAENNGYPFASLRLDSLAGDSVLISATITFSPNLYIAFDTIQVAGNVPINTKFLANYLRILKDEPFSQKRVNEIEAKINQLPYAHLAQQPAVIFKDGKAVVSLHLQKQNANQTDGVVGFLPNEEASNKLTLTGQFNLKINNLFKRGKSLTADWQRIRKATQQMNILYTNPLGWKRAPLEWQFGLNLLKEDTSFLNRNIEFSIKYALTSSQKIGFLVKSVRSFAQAPTNANTAVPVGATNYWAYGLQYEWAFLDDFNYPHKGWRVQTEATAGNKTYRRYAVEANSFQVSGKLLGEFYTHFYRKNVLLFRLKMSYLDANILYINELSRVGGLLSLRGFNENRFYASTYGVFTSEYRYFWEEKSYLFAFYEQGALSYKVVDGQWSANPWGVGTGICFTTQGGLFSLTYALGNSADQPLSFNNAKIHFGYVARF</sequence>
<keyword evidence="3" id="KW-1185">Reference proteome</keyword>
<evidence type="ECO:0000313" key="2">
    <source>
        <dbReference type="EMBL" id="SFC51751.1"/>
    </source>
</evidence>
<dbReference type="Proteomes" id="UP000199514">
    <property type="component" value="Unassembled WGS sequence"/>
</dbReference>
<dbReference type="EMBL" id="FOLE01000006">
    <property type="protein sequence ID" value="SFC51751.1"/>
    <property type="molecule type" value="Genomic_DNA"/>
</dbReference>
<dbReference type="STRING" id="927664.SAMN05421780_10693"/>
<dbReference type="OrthoDB" id="9811416at2"/>
<keyword evidence="1" id="KW-0732">Signal</keyword>
<gene>
    <name evidence="2" type="ORF">SAMN05421780_10693</name>
</gene>
<feature type="chain" id="PRO_5011492443" evidence="1">
    <location>
        <begin position="21"/>
        <end position="489"/>
    </location>
</feature>
<feature type="signal peptide" evidence="1">
    <location>
        <begin position="1"/>
        <end position="20"/>
    </location>
</feature>
<reference evidence="2 3" key="1">
    <citation type="submission" date="2016-10" db="EMBL/GenBank/DDBJ databases">
        <authorList>
            <person name="de Groot N.N."/>
        </authorList>
    </citation>
    <scope>NUCLEOTIDE SEQUENCE [LARGE SCALE GENOMIC DNA]</scope>
    <source>
        <strain evidence="2 3">DSM 6793</strain>
    </source>
</reference>